<feature type="transmembrane region" description="Helical" evidence="2">
    <location>
        <begin position="145"/>
        <end position="167"/>
    </location>
</feature>
<protein>
    <submittedName>
        <fullName evidence="3">ABC-type cobalt transport system, permease component</fullName>
    </submittedName>
</protein>
<evidence type="ECO:0000313" key="4">
    <source>
        <dbReference type="Proteomes" id="UP000033572"/>
    </source>
</evidence>
<feature type="compositionally biased region" description="Low complexity" evidence="1">
    <location>
        <begin position="13"/>
        <end position="42"/>
    </location>
</feature>
<sequence length="262" mass="26808">MSGADAVRPNPRASASAAGAGSSAGAEPHPAPGAGSSAGAGPETHPAPGAGSETHPAPGAGSETHPESPSAVQNRPRSGVGRSRFRLPTAILLTCAALGVAGGILLAPANWISTVLFLGVPFASVALAGLWLLPSVIALRLLRRPAVGLLVGLLAGLVIVPFSGYGFSSVATNLWWAAFTELPFLFVLWRYWGTWMHYLGAAIVGIVYPILAWTSFNLGTFDLGLQITFFAITLASCLGGTALGIVIADRLRRAGVGGRLPR</sequence>
<comment type="caution">
    <text evidence="3">The sequence shown here is derived from an EMBL/GenBank/DDBJ whole genome shotgun (WGS) entry which is preliminary data.</text>
</comment>
<reference evidence="3 4" key="1">
    <citation type="submission" date="2015-02" db="EMBL/GenBank/DDBJ databases">
        <title>Draft genome sequences of ten Microbacterium spp. with emphasis on heavy metal contaminated environments.</title>
        <authorList>
            <person name="Corretto E."/>
        </authorList>
    </citation>
    <scope>NUCLEOTIDE SEQUENCE [LARGE SCALE GENOMIC DNA]</scope>
    <source>
        <strain evidence="3 4">DSM 12966</strain>
    </source>
</reference>
<keyword evidence="4" id="KW-1185">Reference proteome</keyword>
<feature type="transmembrane region" description="Helical" evidence="2">
    <location>
        <begin position="228"/>
        <end position="248"/>
    </location>
</feature>
<dbReference type="PATRIC" id="fig|104336.4.peg.328"/>
<dbReference type="InterPro" id="IPR017195">
    <property type="entry name" value="ABC_thiamin-permease_prd"/>
</dbReference>
<dbReference type="AlphaFoldDB" id="A0A0F0L0N6"/>
<name>A0A0F0L0N6_9MICO</name>
<keyword evidence="2" id="KW-0812">Transmembrane</keyword>
<evidence type="ECO:0000256" key="2">
    <source>
        <dbReference type="SAM" id="Phobius"/>
    </source>
</evidence>
<feature type="region of interest" description="Disordered" evidence="1">
    <location>
        <begin position="1"/>
        <end position="81"/>
    </location>
</feature>
<keyword evidence="2" id="KW-0472">Membrane</keyword>
<gene>
    <name evidence="3" type="ORF">RN50_00316</name>
</gene>
<keyword evidence="2" id="KW-1133">Transmembrane helix</keyword>
<proteinExistence type="predicted"/>
<dbReference type="EMBL" id="JYIU01000023">
    <property type="protein sequence ID" value="KJL26254.1"/>
    <property type="molecule type" value="Genomic_DNA"/>
</dbReference>
<feature type="transmembrane region" description="Helical" evidence="2">
    <location>
        <begin position="85"/>
        <end position="105"/>
    </location>
</feature>
<organism evidence="3 4">
    <name type="scientific">Microbacterium foliorum</name>
    <dbReference type="NCBI Taxonomy" id="104336"/>
    <lineage>
        <taxon>Bacteria</taxon>
        <taxon>Bacillati</taxon>
        <taxon>Actinomycetota</taxon>
        <taxon>Actinomycetes</taxon>
        <taxon>Micrococcales</taxon>
        <taxon>Microbacteriaceae</taxon>
        <taxon>Microbacterium</taxon>
    </lineage>
</organism>
<dbReference type="Proteomes" id="UP000033572">
    <property type="component" value="Unassembled WGS sequence"/>
</dbReference>
<dbReference type="Pfam" id="PF09819">
    <property type="entry name" value="ABC_cobalt"/>
    <property type="match status" value="1"/>
</dbReference>
<feature type="transmembrane region" description="Helical" evidence="2">
    <location>
        <begin position="173"/>
        <end position="191"/>
    </location>
</feature>
<accession>A0A0F0L0N6</accession>
<feature type="transmembrane region" description="Helical" evidence="2">
    <location>
        <begin position="198"/>
        <end position="216"/>
    </location>
</feature>
<feature type="transmembrane region" description="Helical" evidence="2">
    <location>
        <begin position="111"/>
        <end position="133"/>
    </location>
</feature>
<evidence type="ECO:0000313" key="3">
    <source>
        <dbReference type="EMBL" id="KJL26254.1"/>
    </source>
</evidence>
<evidence type="ECO:0000256" key="1">
    <source>
        <dbReference type="SAM" id="MobiDB-lite"/>
    </source>
</evidence>